<protein>
    <recommendedName>
        <fullName evidence="3">Peptidase M10 metallopeptidase domain-containing protein</fullName>
    </recommendedName>
</protein>
<sequence length="320" mass="33892">MALLIALVWAGCSTDRGPVAPNATGVAAKPAGDATASASEETGAISPVLSAMNGQLEATGLQVRLHRAEWIVLPGSEVTEGQTVFANDRTFQLGTRWMPGDARRNAAGDALTYLVDRSDGKATGGLRNAQTEPAIDRAMTTWDVTTTCSNLPIIKVADTGKDPDIVDFLLGFGRLGDPFLADITHAGWLPKGFFDALAPGGGDFILGVTFTFVFVDGAGNATDVNQDGFLDTALKETYYNNNFPWGINTNFPIDVESVALHESGHALEQGHFGKIFRTDANGEIHFAPRAVMNAAYSGIQQSLTGDDEAGHCTLFGSWPN</sequence>
<accession>A0A1F6D489</accession>
<evidence type="ECO:0000313" key="1">
    <source>
        <dbReference type="EMBL" id="OGG56253.1"/>
    </source>
</evidence>
<dbReference type="Gene3D" id="3.40.390.10">
    <property type="entry name" value="Collagenase (Catalytic Domain)"/>
    <property type="match status" value="1"/>
</dbReference>
<dbReference type="AlphaFoldDB" id="A0A1F6D489"/>
<reference evidence="1 2" key="1">
    <citation type="journal article" date="2016" name="Nat. Commun.">
        <title>Thousands of microbial genomes shed light on interconnected biogeochemical processes in an aquifer system.</title>
        <authorList>
            <person name="Anantharaman K."/>
            <person name="Brown C.T."/>
            <person name="Hug L.A."/>
            <person name="Sharon I."/>
            <person name="Castelle C.J."/>
            <person name="Probst A.J."/>
            <person name="Thomas B.C."/>
            <person name="Singh A."/>
            <person name="Wilkins M.J."/>
            <person name="Karaoz U."/>
            <person name="Brodie E.L."/>
            <person name="Williams K.H."/>
            <person name="Hubbard S.S."/>
            <person name="Banfield J.F."/>
        </authorList>
    </citation>
    <scope>NUCLEOTIDE SEQUENCE [LARGE SCALE GENOMIC DNA]</scope>
    <source>
        <strain evidence="2">RIFCSPLOWO2_12_FULL_64_10</strain>
    </source>
</reference>
<dbReference type="Proteomes" id="UP000178606">
    <property type="component" value="Unassembled WGS sequence"/>
</dbReference>
<comment type="caution">
    <text evidence="1">The sequence shown here is derived from an EMBL/GenBank/DDBJ whole genome shotgun (WGS) entry which is preliminary data.</text>
</comment>
<organism evidence="1 2">
    <name type="scientific">Handelsmanbacteria sp. (strain RIFCSPLOWO2_12_FULL_64_10)</name>
    <dbReference type="NCBI Taxonomy" id="1817868"/>
    <lineage>
        <taxon>Bacteria</taxon>
        <taxon>Candidatus Handelsmaniibacteriota</taxon>
    </lineage>
</organism>
<evidence type="ECO:0000313" key="2">
    <source>
        <dbReference type="Proteomes" id="UP000178606"/>
    </source>
</evidence>
<dbReference type="SUPFAM" id="SSF55486">
    <property type="entry name" value="Metalloproteases ('zincins'), catalytic domain"/>
    <property type="match status" value="1"/>
</dbReference>
<dbReference type="EMBL" id="MFKF01000039">
    <property type="protein sequence ID" value="OGG56253.1"/>
    <property type="molecule type" value="Genomic_DNA"/>
</dbReference>
<evidence type="ECO:0008006" key="3">
    <source>
        <dbReference type="Google" id="ProtNLM"/>
    </source>
</evidence>
<gene>
    <name evidence="1" type="ORF">A3F84_10295</name>
</gene>
<name>A0A1F6D489_HANXR</name>
<dbReference type="InterPro" id="IPR024079">
    <property type="entry name" value="MetalloPept_cat_dom_sf"/>
</dbReference>
<proteinExistence type="predicted"/>
<dbReference type="GO" id="GO:0008237">
    <property type="term" value="F:metallopeptidase activity"/>
    <property type="evidence" value="ECO:0007669"/>
    <property type="project" value="InterPro"/>
</dbReference>